<evidence type="ECO:0000313" key="4">
    <source>
        <dbReference type="Proteomes" id="UP001497382"/>
    </source>
</evidence>
<dbReference type="PANTHER" id="PTHR21505:SF12">
    <property type="entry name" value="MADF DOMAIN-CONTAINING PROTEIN-RELATED"/>
    <property type="match status" value="1"/>
</dbReference>
<organism evidence="3 4">
    <name type="scientific">Larinioides sclopetarius</name>
    <dbReference type="NCBI Taxonomy" id="280406"/>
    <lineage>
        <taxon>Eukaryota</taxon>
        <taxon>Metazoa</taxon>
        <taxon>Ecdysozoa</taxon>
        <taxon>Arthropoda</taxon>
        <taxon>Chelicerata</taxon>
        <taxon>Arachnida</taxon>
        <taxon>Araneae</taxon>
        <taxon>Araneomorphae</taxon>
        <taxon>Entelegynae</taxon>
        <taxon>Araneoidea</taxon>
        <taxon>Araneidae</taxon>
        <taxon>Larinioides</taxon>
    </lineage>
</organism>
<feature type="compositionally biased region" description="Basic and acidic residues" evidence="1">
    <location>
        <begin position="151"/>
        <end position="160"/>
    </location>
</feature>
<dbReference type="PANTHER" id="PTHR21505">
    <property type="entry name" value="MADF DOMAIN-CONTAINING PROTEIN-RELATED"/>
    <property type="match status" value="1"/>
</dbReference>
<dbReference type="Pfam" id="PF10545">
    <property type="entry name" value="MADF_DNA_bdg"/>
    <property type="match status" value="1"/>
</dbReference>
<evidence type="ECO:0000259" key="2">
    <source>
        <dbReference type="PROSITE" id="PS51029"/>
    </source>
</evidence>
<accession>A0AAV2AUJ3</accession>
<comment type="caution">
    <text evidence="3">The sequence shown here is derived from an EMBL/GenBank/DDBJ whole genome shotgun (WGS) entry which is preliminary data.</text>
</comment>
<dbReference type="InterPro" id="IPR006578">
    <property type="entry name" value="MADF-dom"/>
</dbReference>
<proteinExistence type="predicted"/>
<dbReference type="SMART" id="SM00595">
    <property type="entry name" value="MADF"/>
    <property type="match status" value="1"/>
</dbReference>
<evidence type="ECO:0000256" key="1">
    <source>
        <dbReference type="SAM" id="MobiDB-lite"/>
    </source>
</evidence>
<gene>
    <name evidence="3" type="ORF">LARSCL_LOCUS14946</name>
</gene>
<dbReference type="PROSITE" id="PS51029">
    <property type="entry name" value="MADF"/>
    <property type="match status" value="1"/>
</dbReference>
<name>A0AAV2AUJ3_9ARAC</name>
<dbReference type="EMBL" id="CAXIEN010000220">
    <property type="protein sequence ID" value="CAL1287681.1"/>
    <property type="molecule type" value="Genomic_DNA"/>
</dbReference>
<feature type="domain" description="MADF" evidence="2">
    <location>
        <begin position="10"/>
        <end position="98"/>
    </location>
</feature>
<feature type="compositionally biased region" description="Basic and acidic residues" evidence="1">
    <location>
        <begin position="303"/>
        <end position="323"/>
    </location>
</feature>
<evidence type="ECO:0000313" key="3">
    <source>
        <dbReference type="EMBL" id="CAL1287681.1"/>
    </source>
</evidence>
<keyword evidence="4" id="KW-1185">Reference proteome</keyword>
<feature type="region of interest" description="Disordered" evidence="1">
    <location>
        <begin position="133"/>
        <end position="174"/>
    </location>
</feature>
<sequence>MDWNNELILEFLDLFEGEKIIWNPQHENHKDRSEVHEAWKRVQGALSVEFSLKELKKKKENLMATYRKLSMKVKNSKKSGAGAYDVYKPEWFAYEKMDQFLHSVYTPRVYRHSDVKLEDELDDIACDELDNEVETSDVADQIESADINSASHEEESREATATETAANEDGPPISKKRKVALVEKRMDDAYLLLKQVVTRPKAAKDESQAFCDLMCLKLRALDENTRERAMHEINNLIYHLKHQPSSIPMPYYQPPGYYPVMAQPWPGMSNFQPPNYGFRENSSSRLSPAHTPTSNDAQSNVNDDQREVSNRVGHRSAEKKKGL</sequence>
<dbReference type="Proteomes" id="UP001497382">
    <property type="component" value="Unassembled WGS sequence"/>
</dbReference>
<feature type="region of interest" description="Disordered" evidence="1">
    <location>
        <begin position="272"/>
        <end position="323"/>
    </location>
</feature>
<reference evidence="3 4" key="1">
    <citation type="submission" date="2024-04" db="EMBL/GenBank/DDBJ databases">
        <authorList>
            <person name="Rising A."/>
            <person name="Reimegard J."/>
            <person name="Sonavane S."/>
            <person name="Akerstrom W."/>
            <person name="Nylinder S."/>
            <person name="Hedman E."/>
            <person name="Kallberg Y."/>
        </authorList>
    </citation>
    <scope>NUCLEOTIDE SEQUENCE [LARGE SCALE GENOMIC DNA]</scope>
</reference>
<dbReference type="AlphaFoldDB" id="A0AAV2AUJ3"/>
<feature type="compositionally biased region" description="Polar residues" evidence="1">
    <location>
        <begin position="280"/>
        <end position="302"/>
    </location>
</feature>
<protein>
    <recommendedName>
        <fullName evidence="2">MADF domain-containing protein</fullName>
    </recommendedName>
</protein>